<dbReference type="PANTHER" id="PTHR43539:SF91">
    <property type="entry name" value="FAD-DEPENDENT URATE HYDROXYLASE"/>
    <property type="match status" value="1"/>
</dbReference>
<gene>
    <name evidence="2" type="ORF">GCM10007924_27180</name>
</gene>
<comment type="caution">
    <text evidence="2">The sequence shown here is derived from an EMBL/GenBank/DDBJ whole genome shotgun (WGS) entry which is preliminary data.</text>
</comment>
<reference evidence="2" key="2">
    <citation type="submission" date="2023-01" db="EMBL/GenBank/DDBJ databases">
        <title>Draft genome sequence of Sneathiella chinensis strain NBRC 103408.</title>
        <authorList>
            <person name="Sun Q."/>
            <person name="Mori K."/>
        </authorList>
    </citation>
    <scope>NUCLEOTIDE SEQUENCE</scope>
    <source>
        <strain evidence="2">NBRC 103408</strain>
    </source>
</reference>
<dbReference type="PRINTS" id="PR00411">
    <property type="entry name" value="PNDRDTASEI"/>
</dbReference>
<dbReference type="Gene3D" id="3.50.50.60">
    <property type="entry name" value="FAD/NAD(P)-binding domain"/>
    <property type="match status" value="1"/>
</dbReference>
<dbReference type="SUPFAM" id="SSF51905">
    <property type="entry name" value="FAD/NAD(P)-binding domain"/>
    <property type="match status" value="1"/>
</dbReference>
<dbReference type="InterPro" id="IPR050982">
    <property type="entry name" value="Auxin_biosynth/cation_transpt"/>
</dbReference>
<organism evidence="2 3">
    <name type="scientific">Sneathiella chinensis</name>
    <dbReference type="NCBI Taxonomy" id="349750"/>
    <lineage>
        <taxon>Bacteria</taxon>
        <taxon>Pseudomonadati</taxon>
        <taxon>Pseudomonadota</taxon>
        <taxon>Alphaproteobacteria</taxon>
        <taxon>Sneathiellales</taxon>
        <taxon>Sneathiellaceae</taxon>
        <taxon>Sneathiella</taxon>
    </lineage>
</organism>
<evidence type="ECO:0000256" key="1">
    <source>
        <dbReference type="ARBA" id="ARBA00023002"/>
    </source>
</evidence>
<keyword evidence="1" id="KW-0560">Oxidoreductase</keyword>
<accession>A0ABQ5U846</accession>
<reference evidence="2" key="1">
    <citation type="journal article" date="2014" name="Int. J. Syst. Evol. Microbiol.">
        <title>Complete genome of a new Firmicutes species belonging to the dominant human colonic microbiota ('Ruminococcus bicirculans') reveals two chromosomes and a selective capacity to utilize plant glucans.</title>
        <authorList>
            <consortium name="NISC Comparative Sequencing Program"/>
            <person name="Wegmann U."/>
            <person name="Louis P."/>
            <person name="Goesmann A."/>
            <person name="Henrissat B."/>
            <person name="Duncan S.H."/>
            <person name="Flint H.J."/>
        </authorList>
    </citation>
    <scope>NUCLEOTIDE SEQUENCE</scope>
    <source>
        <strain evidence="2">NBRC 103408</strain>
    </source>
</reference>
<evidence type="ECO:0000313" key="2">
    <source>
        <dbReference type="EMBL" id="GLQ07497.1"/>
    </source>
</evidence>
<dbReference type="Proteomes" id="UP001161409">
    <property type="component" value="Unassembled WGS sequence"/>
</dbReference>
<dbReference type="RefSeq" id="WP_169561564.1">
    <property type="nucleotide sequence ID" value="NZ_BSNF01000008.1"/>
</dbReference>
<keyword evidence="3" id="KW-1185">Reference proteome</keyword>
<evidence type="ECO:0000313" key="3">
    <source>
        <dbReference type="Proteomes" id="UP001161409"/>
    </source>
</evidence>
<dbReference type="EMBL" id="BSNF01000008">
    <property type="protein sequence ID" value="GLQ07497.1"/>
    <property type="molecule type" value="Genomic_DNA"/>
</dbReference>
<dbReference type="PANTHER" id="PTHR43539">
    <property type="entry name" value="FLAVIN-BINDING MONOOXYGENASE-LIKE PROTEIN (AFU_ORTHOLOGUE AFUA_4G09220)"/>
    <property type="match status" value="1"/>
</dbReference>
<protein>
    <submittedName>
        <fullName evidence="2">Oxidoreductase</fullName>
    </submittedName>
</protein>
<dbReference type="Pfam" id="PF13738">
    <property type="entry name" value="Pyr_redox_3"/>
    <property type="match status" value="1"/>
</dbReference>
<name>A0ABQ5U846_9PROT</name>
<proteinExistence type="predicted"/>
<sequence length="485" mass="53828">MPKDNAGLAQLEQQLRRHLRYLNFPAANWVKGQTAPDGRAALDVAIIGGGACGLALAFALMREGVQNFRIFDRSPEGQEGPWVTTARMRTLRSPKHLTGPNLGLPDLTFRAWFEATEGAGAWEGLDRIPREQWMDYLRWYRKVLEIPVENNTDLRRIDPACGADGAGGLFRLALDRDGVREDVFARHVVLATGRAAFGGVALPDGVSGLPRERYAHTEEDIDFGALTGKSIVVVGAAASAADNAAMALEAGAREVRMLIRAPEVPRLNKFKGIVYPGYMRGYCALEDALRWQFLKTGLDARVAPPRASMLRLKAHPGFHLHTGSPIHSMEMQDDQVVLQTGRGERRADFVIFGTGYAIDVTQQPELAPFADDIRLWRDAYHPPEDQQDDTLLRYPYLGEGFQFLPKPGHEERAAFLERLHLFNAAATLSHAPVSSDIPGINTGTERLVDHLVKALFKAGQHEHLTDFIAFDEPELLGDEWEESRE</sequence>
<dbReference type="InterPro" id="IPR036188">
    <property type="entry name" value="FAD/NAD-bd_sf"/>
</dbReference>